<feature type="region of interest" description="Disordered" evidence="4">
    <location>
        <begin position="1"/>
        <end position="57"/>
    </location>
</feature>
<dbReference type="PROSITE" id="PS50893">
    <property type="entry name" value="ABC_TRANSPORTER_2"/>
    <property type="match status" value="1"/>
</dbReference>
<dbReference type="PANTHER" id="PTHR24220">
    <property type="entry name" value="IMPORT ATP-BINDING PROTEIN"/>
    <property type="match status" value="1"/>
</dbReference>
<keyword evidence="2" id="KW-0547">Nucleotide-binding</keyword>
<dbReference type="CDD" id="cd03255">
    <property type="entry name" value="ABC_MJ0796_LolCDE_FtsE"/>
    <property type="match status" value="1"/>
</dbReference>
<dbReference type="InterPro" id="IPR017911">
    <property type="entry name" value="MacB-like_ATP-bd"/>
</dbReference>
<evidence type="ECO:0000313" key="6">
    <source>
        <dbReference type="EMBL" id="SNV76463.1"/>
    </source>
</evidence>
<gene>
    <name evidence="6" type="primary">macB_5</name>
    <name evidence="6" type="ORF">SAMEA4535761_01674</name>
</gene>
<dbReference type="SMART" id="SM00382">
    <property type="entry name" value="AAA"/>
    <property type="match status" value="1"/>
</dbReference>
<evidence type="ECO:0000256" key="1">
    <source>
        <dbReference type="ARBA" id="ARBA00022448"/>
    </source>
</evidence>
<dbReference type="InterPro" id="IPR003439">
    <property type="entry name" value="ABC_transporter-like_ATP-bd"/>
</dbReference>
<reference evidence="6 7" key="1">
    <citation type="submission" date="2017-06" db="EMBL/GenBank/DDBJ databases">
        <authorList>
            <consortium name="Pathogen Informatics"/>
        </authorList>
    </citation>
    <scope>NUCLEOTIDE SEQUENCE [LARGE SCALE GENOMIC DNA]</scope>
    <source>
        <strain evidence="6 7">NCTC13015</strain>
    </source>
</reference>
<proteinExistence type="predicted"/>
<evidence type="ECO:0000256" key="4">
    <source>
        <dbReference type="SAM" id="MobiDB-lite"/>
    </source>
</evidence>
<dbReference type="InterPro" id="IPR015854">
    <property type="entry name" value="ABC_transpr_LolD-like"/>
</dbReference>
<feature type="compositionally biased region" description="Basic residues" evidence="4">
    <location>
        <begin position="8"/>
        <end position="18"/>
    </location>
</feature>
<evidence type="ECO:0000313" key="7">
    <source>
        <dbReference type="Proteomes" id="UP000215374"/>
    </source>
</evidence>
<sequence length="322" mass="35239">MSTPFSKKFSKFSKKPKPAKPAEEEYDGNPETDPFFFGDEDDDTPAQPAEPVDTSDTEVLPVTDAPAGVVTGGEQVGVDKQPSMADSGLLIDMRGIVKTYNEGEPSELTVLHGIDFYAEHGEFVSIVGPSGCGKSTLMNLIGMLDRPTKGGYAFNGEPVYAKEDKELAAYRSQNIGFIFQNFNLIGRIDALQNVAMPMMYAGVERHEREERAAELLEMMGMGDRLHHNPNELSGGQKQRVAIARSLANDPDLLLADEPTGALDSKTGRLVMDLFHKLHDELGKSVVFITHNPELAEETGRIVEMLDGRIDNVRVPSGLRGEE</sequence>
<dbReference type="PROSITE" id="PS00211">
    <property type="entry name" value="ABC_TRANSPORTER_1"/>
    <property type="match status" value="1"/>
</dbReference>
<evidence type="ECO:0000256" key="3">
    <source>
        <dbReference type="ARBA" id="ARBA00022840"/>
    </source>
</evidence>
<dbReference type="GO" id="GO:0022857">
    <property type="term" value="F:transmembrane transporter activity"/>
    <property type="evidence" value="ECO:0007669"/>
    <property type="project" value="TreeGrafter"/>
</dbReference>
<dbReference type="Proteomes" id="UP000215374">
    <property type="component" value="Chromosome 1"/>
</dbReference>
<keyword evidence="6" id="KW-0378">Hydrolase</keyword>
<dbReference type="InterPro" id="IPR027417">
    <property type="entry name" value="P-loop_NTPase"/>
</dbReference>
<dbReference type="Pfam" id="PF00005">
    <property type="entry name" value="ABC_tran"/>
    <property type="match status" value="1"/>
</dbReference>
<protein>
    <submittedName>
        <fullName evidence="6">ABC transporter ATP-binding protein</fullName>
        <ecNumber evidence="6">3.6.3.-</ecNumber>
    </submittedName>
</protein>
<dbReference type="GO" id="GO:0098796">
    <property type="term" value="C:membrane protein complex"/>
    <property type="evidence" value="ECO:0007669"/>
    <property type="project" value="UniProtKB-ARBA"/>
</dbReference>
<name>A0A240A0C8_9CORY</name>
<dbReference type="GO" id="GO:0005886">
    <property type="term" value="C:plasma membrane"/>
    <property type="evidence" value="ECO:0007669"/>
    <property type="project" value="TreeGrafter"/>
</dbReference>
<dbReference type="InterPro" id="IPR017871">
    <property type="entry name" value="ABC_transporter-like_CS"/>
</dbReference>
<dbReference type="SUPFAM" id="SSF52540">
    <property type="entry name" value="P-loop containing nucleoside triphosphate hydrolases"/>
    <property type="match status" value="1"/>
</dbReference>
<dbReference type="GO" id="GO:0005524">
    <property type="term" value="F:ATP binding"/>
    <property type="evidence" value="ECO:0007669"/>
    <property type="project" value="UniProtKB-KW"/>
</dbReference>
<dbReference type="EC" id="3.6.3.-" evidence="6"/>
<dbReference type="FunFam" id="3.40.50.300:FF:000032">
    <property type="entry name" value="Export ABC transporter ATP-binding protein"/>
    <property type="match status" value="1"/>
</dbReference>
<keyword evidence="1" id="KW-0813">Transport</keyword>
<dbReference type="GO" id="GO:0016887">
    <property type="term" value="F:ATP hydrolysis activity"/>
    <property type="evidence" value="ECO:0007669"/>
    <property type="project" value="InterPro"/>
</dbReference>
<keyword evidence="3 6" id="KW-0067">ATP-binding</keyword>
<dbReference type="InterPro" id="IPR003593">
    <property type="entry name" value="AAA+_ATPase"/>
</dbReference>
<dbReference type="Gene3D" id="3.40.50.300">
    <property type="entry name" value="P-loop containing nucleotide triphosphate hydrolases"/>
    <property type="match status" value="1"/>
</dbReference>
<dbReference type="AlphaFoldDB" id="A0A240A0C8"/>
<evidence type="ECO:0000256" key="2">
    <source>
        <dbReference type="ARBA" id="ARBA00022741"/>
    </source>
</evidence>
<organism evidence="6 7">
    <name type="scientific">Corynebacterium imitans</name>
    <dbReference type="NCBI Taxonomy" id="156978"/>
    <lineage>
        <taxon>Bacteria</taxon>
        <taxon>Bacillati</taxon>
        <taxon>Actinomycetota</taxon>
        <taxon>Actinomycetes</taxon>
        <taxon>Mycobacteriales</taxon>
        <taxon>Corynebacteriaceae</taxon>
        <taxon>Corynebacterium</taxon>
    </lineage>
</organism>
<evidence type="ECO:0000259" key="5">
    <source>
        <dbReference type="PROSITE" id="PS50893"/>
    </source>
</evidence>
<accession>A0A240A0C8</accession>
<dbReference type="EMBL" id="LT906467">
    <property type="protein sequence ID" value="SNV76463.1"/>
    <property type="molecule type" value="Genomic_DNA"/>
</dbReference>
<feature type="domain" description="ABC transporter" evidence="5">
    <location>
        <begin position="91"/>
        <end position="322"/>
    </location>
</feature>
<dbReference type="PANTHER" id="PTHR24220:SF86">
    <property type="entry name" value="ABC TRANSPORTER ABCH.1"/>
    <property type="match status" value="1"/>
</dbReference>